<dbReference type="PROSITE" id="PS50110">
    <property type="entry name" value="RESPONSE_REGULATORY"/>
    <property type="match status" value="1"/>
</dbReference>
<dbReference type="Gene3D" id="3.40.50.2300">
    <property type="match status" value="1"/>
</dbReference>
<dbReference type="PANTHER" id="PTHR44591:SF3">
    <property type="entry name" value="RESPONSE REGULATORY DOMAIN-CONTAINING PROTEIN"/>
    <property type="match status" value="1"/>
</dbReference>
<dbReference type="AlphaFoldDB" id="A0A5K7YXQ8"/>
<reference evidence="4 5" key="1">
    <citation type="submission" date="2019-11" db="EMBL/GenBank/DDBJ databases">
        <title>Comparative genomics of hydrocarbon-degrading Desulfosarcina strains.</title>
        <authorList>
            <person name="Watanabe M."/>
            <person name="Kojima H."/>
            <person name="Fukui M."/>
        </authorList>
    </citation>
    <scope>NUCLEOTIDE SEQUENCE [LARGE SCALE GENOMIC DNA]</scope>
    <source>
        <strain evidence="4 5">PL12</strain>
    </source>
</reference>
<feature type="domain" description="Response regulatory" evidence="3">
    <location>
        <begin position="2"/>
        <end position="116"/>
    </location>
</feature>
<proteinExistence type="predicted"/>
<evidence type="ECO:0000256" key="2">
    <source>
        <dbReference type="PROSITE-ProRule" id="PRU00169"/>
    </source>
</evidence>
<dbReference type="GO" id="GO:0000160">
    <property type="term" value="P:phosphorelay signal transduction system"/>
    <property type="evidence" value="ECO:0007669"/>
    <property type="project" value="InterPro"/>
</dbReference>
<dbReference type="CDD" id="cd00156">
    <property type="entry name" value="REC"/>
    <property type="match status" value="1"/>
</dbReference>
<keyword evidence="1 2" id="KW-0597">Phosphoprotein</keyword>
<dbReference type="KEGG" id="dalk:DSCA_33970"/>
<dbReference type="InterPro" id="IPR011006">
    <property type="entry name" value="CheY-like_superfamily"/>
</dbReference>
<name>A0A5K7YXQ8_9BACT</name>
<feature type="modified residue" description="4-aspartylphosphate" evidence="2">
    <location>
        <position position="51"/>
    </location>
</feature>
<organism evidence="4 5">
    <name type="scientific">Desulfosarcina alkanivorans</name>
    <dbReference type="NCBI Taxonomy" id="571177"/>
    <lineage>
        <taxon>Bacteria</taxon>
        <taxon>Pseudomonadati</taxon>
        <taxon>Thermodesulfobacteriota</taxon>
        <taxon>Desulfobacteria</taxon>
        <taxon>Desulfobacterales</taxon>
        <taxon>Desulfosarcinaceae</taxon>
        <taxon>Desulfosarcina</taxon>
    </lineage>
</organism>
<evidence type="ECO:0000259" key="3">
    <source>
        <dbReference type="PROSITE" id="PS50110"/>
    </source>
</evidence>
<protein>
    <recommendedName>
        <fullName evidence="3">Response regulatory domain-containing protein</fullName>
    </recommendedName>
</protein>
<dbReference type="RefSeq" id="WP_155317502.1">
    <property type="nucleotide sequence ID" value="NZ_AP021874.1"/>
</dbReference>
<dbReference type="Proteomes" id="UP000427906">
    <property type="component" value="Chromosome"/>
</dbReference>
<keyword evidence="5" id="KW-1185">Reference proteome</keyword>
<dbReference type="InterPro" id="IPR050595">
    <property type="entry name" value="Bact_response_regulator"/>
</dbReference>
<evidence type="ECO:0000256" key="1">
    <source>
        <dbReference type="ARBA" id="ARBA00022553"/>
    </source>
</evidence>
<dbReference type="SMART" id="SM00448">
    <property type="entry name" value="REC"/>
    <property type="match status" value="1"/>
</dbReference>
<dbReference type="OrthoDB" id="9788090at2"/>
<accession>A0A5K7YXQ8</accession>
<dbReference type="Pfam" id="PF00072">
    <property type="entry name" value="Response_reg"/>
    <property type="match status" value="1"/>
</dbReference>
<evidence type="ECO:0000313" key="4">
    <source>
        <dbReference type="EMBL" id="BBO69467.1"/>
    </source>
</evidence>
<sequence>MRILVVDDDAIVVQSCCRILEAEGMAIQTADNVETGAAILAAESFDLMLTDIKMPGRDGFEMIRRAKKIRPGMPILMMTGYLTADTIEAGRHAGADNCIAKPFTPEELVQAVLKMG</sequence>
<gene>
    <name evidence="4" type="ORF">DSCA_33970</name>
</gene>
<dbReference type="InterPro" id="IPR001789">
    <property type="entry name" value="Sig_transdc_resp-reg_receiver"/>
</dbReference>
<dbReference type="PANTHER" id="PTHR44591">
    <property type="entry name" value="STRESS RESPONSE REGULATOR PROTEIN 1"/>
    <property type="match status" value="1"/>
</dbReference>
<dbReference type="SUPFAM" id="SSF52172">
    <property type="entry name" value="CheY-like"/>
    <property type="match status" value="1"/>
</dbReference>
<evidence type="ECO:0000313" key="5">
    <source>
        <dbReference type="Proteomes" id="UP000427906"/>
    </source>
</evidence>
<dbReference type="EMBL" id="AP021874">
    <property type="protein sequence ID" value="BBO69467.1"/>
    <property type="molecule type" value="Genomic_DNA"/>
</dbReference>